<feature type="coiled-coil region" evidence="1">
    <location>
        <begin position="49"/>
        <end position="76"/>
    </location>
</feature>
<feature type="compositionally biased region" description="Low complexity" evidence="2">
    <location>
        <begin position="661"/>
        <end position="673"/>
    </location>
</feature>
<comment type="caution">
    <text evidence="3">The sequence shown here is derived from an EMBL/GenBank/DDBJ whole genome shotgun (WGS) entry which is preliminary data.</text>
</comment>
<feature type="compositionally biased region" description="Basic and acidic residues" evidence="2">
    <location>
        <begin position="695"/>
        <end position="713"/>
    </location>
</feature>
<protein>
    <submittedName>
        <fullName evidence="3">Uncharacterized protein</fullName>
    </submittedName>
</protein>
<feature type="compositionally biased region" description="Low complexity" evidence="2">
    <location>
        <begin position="143"/>
        <end position="157"/>
    </location>
</feature>
<keyword evidence="4" id="KW-1185">Reference proteome</keyword>
<reference evidence="3" key="1">
    <citation type="submission" date="2019-08" db="EMBL/GenBank/DDBJ databases">
        <title>The genome of the North American firefly Photinus pyralis.</title>
        <authorList>
            <consortium name="Photinus pyralis genome working group"/>
            <person name="Fallon T.R."/>
            <person name="Sander Lower S.E."/>
            <person name="Weng J.-K."/>
        </authorList>
    </citation>
    <scope>NUCLEOTIDE SEQUENCE</scope>
    <source>
        <strain evidence="3">TRF0915ILg1</strain>
        <tissue evidence="3">Whole body</tissue>
    </source>
</reference>
<sequence>MSKSANMLRTRRKDNNVKPNRRLDRKSSRGMLYENEELRLKTININAEVERGQSDIKKLKRENDQLRREIWYLRDEYDKLDKLLREKECQGSSSTSCTSESESCSSCTEESEAVETSQNIENFQKTNLKKATQEFDHLSVVPEENSTENSEKTSNSNQVQSADNWNSTTLEKDVIKPDQSYPIHKSSTLPIQEKMPKHFFSPIKTNKINDDYVNNEFLGPEMPYMGQIYSQPIHNGAGFVPHSNYYPGLTLPPLNKTTTDVIVKTDNQNFNTLKSQSSFSNGGNLEELLNDIETISHDILNMTNPQQQYSLSGPSQNFCSPFASFPTESFPENKSNTIPQLHSYPSAGQIDNYAPTNRSPTDERIPPDRPYKSELNVVLMPSPMQLIGVEKYKNIQKSCESLNARSIENLSTSCQNLKIIPEATPPNVIISPDTFYGSTSQQDIFQPFVPVPPLCPSPKILPESSQQQNLFNEQTNPFFFGGVRHQAESSEYFTARYVPETSAVKDEDKNKWRVESTKQRKDNEMYSSKTNLIDTAHSSDHVSSENEENLKFKTSRDKTADSKVKDKIPESKKNEDTKSPKMGIRGKVSIHFKGKKDKSNKTKEAKNLEKPKQDEKPKSPIQDKKHSFFDIKFSSDSKDKKVLRKTPSIESKISNVAIEPKTTTSGESKTSTSDNKNYKTDSKNFESSSNSISDQKPRSHYDGKMPDSKALDRKNRKSSSASPERKHGHKEGKKCNRKNKKGERNKIRRSSFSADRFHRERSYSICTDRSNILDHRLGLYMYDDFTTSDRERTNSLSSCDTIKGRKLSNVSHFPATGKIPWCACWGNGCL</sequence>
<organism evidence="3 4">
    <name type="scientific">Ignelater luminosus</name>
    <name type="common">Cucubano</name>
    <name type="synonym">Pyrophorus luminosus</name>
    <dbReference type="NCBI Taxonomy" id="2038154"/>
    <lineage>
        <taxon>Eukaryota</taxon>
        <taxon>Metazoa</taxon>
        <taxon>Ecdysozoa</taxon>
        <taxon>Arthropoda</taxon>
        <taxon>Hexapoda</taxon>
        <taxon>Insecta</taxon>
        <taxon>Pterygota</taxon>
        <taxon>Neoptera</taxon>
        <taxon>Endopterygota</taxon>
        <taxon>Coleoptera</taxon>
        <taxon>Polyphaga</taxon>
        <taxon>Elateriformia</taxon>
        <taxon>Elateroidea</taxon>
        <taxon>Elateridae</taxon>
        <taxon>Agrypninae</taxon>
        <taxon>Pyrophorini</taxon>
        <taxon>Ignelater</taxon>
    </lineage>
</organism>
<dbReference type="OrthoDB" id="6363430at2759"/>
<feature type="region of interest" description="Disordered" evidence="2">
    <location>
        <begin position="504"/>
        <end position="753"/>
    </location>
</feature>
<feature type="compositionally biased region" description="Basic and acidic residues" evidence="2">
    <location>
        <begin position="360"/>
        <end position="370"/>
    </location>
</feature>
<evidence type="ECO:0000313" key="3">
    <source>
        <dbReference type="EMBL" id="KAF2880459.1"/>
    </source>
</evidence>
<dbReference type="EMBL" id="VTPC01090967">
    <property type="protein sequence ID" value="KAF2880459.1"/>
    <property type="molecule type" value="Genomic_DNA"/>
</dbReference>
<feature type="compositionally biased region" description="Basic residues" evidence="2">
    <location>
        <begin position="726"/>
        <end position="749"/>
    </location>
</feature>
<gene>
    <name evidence="3" type="ORF">ILUMI_25707</name>
</gene>
<feature type="region of interest" description="Disordered" evidence="2">
    <location>
        <begin position="342"/>
        <end position="370"/>
    </location>
</feature>
<feature type="region of interest" description="Disordered" evidence="2">
    <location>
        <begin position="139"/>
        <end position="167"/>
    </location>
</feature>
<feature type="compositionally biased region" description="Basic and acidic residues" evidence="2">
    <location>
        <begin position="597"/>
        <end position="640"/>
    </location>
</feature>
<proteinExistence type="predicted"/>
<accession>A0A8K0C6Y1</accession>
<feature type="compositionally biased region" description="Basic and acidic residues" evidence="2">
    <location>
        <begin position="13"/>
        <end position="27"/>
    </location>
</feature>
<keyword evidence="1" id="KW-0175">Coiled coil</keyword>
<feature type="compositionally biased region" description="Basic and acidic residues" evidence="2">
    <location>
        <begin position="537"/>
        <end position="579"/>
    </location>
</feature>
<evidence type="ECO:0000256" key="1">
    <source>
        <dbReference type="SAM" id="Coils"/>
    </source>
</evidence>
<feature type="compositionally biased region" description="Basic and acidic residues" evidence="2">
    <location>
        <begin position="504"/>
        <end position="524"/>
    </location>
</feature>
<evidence type="ECO:0000256" key="2">
    <source>
        <dbReference type="SAM" id="MobiDB-lite"/>
    </source>
</evidence>
<dbReference type="Proteomes" id="UP000801492">
    <property type="component" value="Unassembled WGS sequence"/>
</dbReference>
<feature type="compositionally biased region" description="Polar residues" evidence="2">
    <location>
        <begin position="158"/>
        <end position="167"/>
    </location>
</feature>
<dbReference type="AlphaFoldDB" id="A0A8K0C6Y1"/>
<evidence type="ECO:0000313" key="4">
    <source>
        <dbReference type="Proteomes" id="UP000801492"/>
    </source>
</evidence>
<name>A0A8K0C6Y1_IGNLU</name>
<feature type="region of interest" description="Disordered" evidence="2">
    <location>
        <begin position="1"/>
        <end position="29"/>
    </location>
</feature>